<protein>
    <recommendedName>
        <fullName evidence="7">t-SNARE coiled-coil homology domain-containing protein</fullName>
    </recommendedName>
</protein>
<evidence type="ECO:0000313" key="9">
    <source>
        <dbReference type="Proteomes" id="UP000014680"/>
    </source>
</evidence>
<dbReference type="AlphaFoldDB" id="L7FM07"/>
<dbReference type="RefSeq" id="XP_004255320.1">
    <property type="nucleotide sequence ID" value="XM_004255272.1"/>
</dbReference>
<gene>
    <name evidence="8" type="ORF">EIN_335210</name>
</gene>
<evidence type="ECO:0000256" key="3">
    <source>
        <dbReference type="ARBA" id="ARBA00022692"/>
    </source>
</evidence>
<evidence type="ECO:0000256" key="6">
    <source>
        <dbReference type="SAM" id="Phobius"/>
    </source>
</evidence>
<dbReference type="PANTHER" id="PTHR12791">
    <property type="entry name" value="GOLGI SNARE BET1-RELATED"/>
    <property type="match status" value="1"/>
</dbReference>
<evidence type="ECO:0000256" key="4">
    <source>
        <dbReference type="ARBA" id="ARBA00022989"/>
    </source>
</evidence>
<reference evidence="8 9" key="1">
    <citation type="submission" date="2012-10" db="EMBL/GenBank/DDBJ databases">
        <authorList>
            <person name="Zafar N."/>
            <person name="Inman J."/>
            <person name="Hall N."/>
            <person name="Lorenzi H."/>
            <person name="Caler E."/>
        </authorList>
    </citation>
    <scope>NUCLEOTIDE SEQUENCE [LARGE SCALE GENOMIC DNA]</scope>
    <source>
        <strain evidence="8 9">IP1</strain>
    </source>
</reference>
<feature type="domain" description="T-SNARE coiled-coil homology" evidence="7">
    <location>
        <begin position="17"/>
        <end position="79"/>
    </location>
</feature>
<dbReference type="VEuPathDB" id="AmoebaDB:EIN_335210"/>
<keyword evidence="3 6" id="KW-0812">Transmembrane</keyword>
<dbReference type="SUPFAM" id="SSF58038">
    <property type="entry name" value="SNARE fusion complex"/>
    <property type="match status" value="1"/>
</dbReference>
<evidence type="ECO:0000313" key="8">
    <source>
        <dbReference type="EMBL" id="ELP88549.1"/>
    </source>
</evidence>
<comment type="subcellular location">
    <subcellularLocation>
        <location evidence="1">Membrane</location>
        <topology evidence="1">Single-pass membrane protein</topology>
    </subcellularLocation>
</comment>
<keyword evidence="5 6" id="KW-0472">Membrane</keyword>
<proteinExistence type="predicted"/>
<evidence type="ECO:0000256" key="5">
    <source>
        <dbReference type="ARBA" id="ARBA00023136"/>
    </source>
</evidence>
<evidence type="ECO:0000259" key="7">
    <source>
        <dbReference type="PROSITE" id="PS50192"/>
    </source>
</evidence>
<dbReference type="InterPro" id="IPR000727">
    <property type="entry name" value="T_SNARE_dom"/>
</dbReference>
<dbReference type="PROSITE" id="PS50192">
    <property type="entry name" value="T_SNARE"/>
    <property type="match status" value="1"/>
</dbReference>
<dbReference type="KEGG" id="eiv:EIN_335210"/>
<feature type="transmembrane region" description="Helical" evidence="6">
    <location>
        <begin position="83"/>
        <end position="106"/>
    </location>
</feature>
<dbReference type="GeneID" id="14887545"/>
<sequence>MSRQREPHDEELDVNDDAMNVENEERIGSLTDSISRLKVSANYLNDTVIDDGRRISSMESQMDSMFEYLGATRERLKRLFGEVGMGHLLVLAVGAIVIFIVIYIIAFKL</sequence>
<dbReference type="GO" id="GO:0012505">
    <property type="term" value="C:endomembrane system"/>
    <property type="evidence" value="ECO:0007669"/>
    <property type="project" value="UniProtKB-ARBA"/>
</dbReference>
<dbReference type="OMA" id="QREPHDE"/>
<accession>L7FM07</accession>
<keyword evidence="4 6" id="KW-1133">Transmembrane helix</keyword>
<dbReference type="EMBL" id="KB206750">
    <property type="protein sequence ID" value="ELP88549.1"/>
    <property type="molecule type" value="Genomic_DNA"/>
</dbReference>
<organism evidence="8 9">
    <name type="scientific">Entamoeba invadens IP1</name>
    <dbReference type="NCBI Taxonomy" id="370355"/>
    <lineage>
        <taxon>Eukaryota</taxon>
        <taxon>Amoebozoa</taxon>
        <taxon>Evosea</taxon>
        <taxon>Archamoebae</taxon>
        <taxon>Mastigamoebida</taxon>
        <taxon>Entamoebidae</taxon>
        <taxon>Entamoeba</taxon>
    </lineage>
</organism>
<keyword evidence="9" id="KW-1185">Reference proteome</keyword>
<keyword evidence="2" id="KW-0813">Transport</keyword>
<evidence type="ECO:0000256" key="2">
    <source>
        <dbReference type="ARBA" id="ARBA00022448"/>
    </source>
</evidence>
<dbReference type="GO" id="GO:0016020">
    <property type="term" value="C:membrane"/>
    <property type="evidence" value="ECO:0007669"/>
    <property type="project" value="UniProtKB-SubCell"/>
</dbReference>
<dbReference type="Proteomes" id="UP000014680">
    <property type="component" value="Unassembled WGS sequence"/>
</dbReference>
<dbReference type="GO" id="GO:0005737">
    <property type="term" value="C:cytoplasm"/>
    <property type="evidence" value="ECO:0007669"/>
    <property type="project" value="UniProtKB-ARBA"/>
</dbReference>
<name>L7FM07_ENTIV</name>
<evidence type="ECO:0000256" key="1">
    <source>
        <dbReference type="ARBA" id="ARBA00004167"/>
    </source>
</evidence>